<keyword evidence="2" id="KW-1185">Reference proteome</keyword>
<accession>A0A0V1FLI8</accession>
<dbReference type="AlphaFoldDB" id="A0A0V1FLI8"/>
<reference evidence="1 2" key="1">
    <citation type="submission" date="2015-01" db="EMBL/GenBank/DDBJ databases">
        <title>Evolution of Trichinella species and genotypes.</title>
        <authorList>
            <person name="Korhonen P.K."/>
            <person name="Edoardo P."/>
            <person name="Giuseppe L.R."/>
            <person name="Gasser R.B."/>
        </authorList>
    </citation>
    <scope>NUCLEOTIDE SEQUENCE [LARGE SCALE GENOMIC DNA]</scope>
    <source>
        <strain evidence="1">ISS470</strain>
    </source>
</reference>
<evidence type="ECO:0000313" key="1">
    <source>
        <dbReference type="EMBL" id="KRY86920.1"/>
    </source>
</evidence>
<proteinExistence type="predicted"/>
<protein>
    <submittedName>
        <fullName evidence="1">Uncharacterized protein</fullName>
    </submittedName>
</protein>
<organism evidence="1 2">
    <name type="scientific">Trichinella pseudospiralis</name>
    <name type="common">Parasitic roundworm</name>
    <dbReference type="NCBI Taxonomy" id="6337"/>
    <lineage>
        <taxon>Eukaryota</taxon>
        <taxon>Metazoa</taxon>
        <taxon>Ecdysozoa</taxon>
        <taxon>Nematoda</taxon>
        <taxon>Enoplea</taxon>
        <taxon>Dorylaimia</taxon>
        <taxon>Trichinellida</taxon>
        <taxon>Trichinellidae</taxon>
        <taxon>Trichinella</taxon>
    </lineage>
</organism>
<sequence length="106" mass="12671">MVPLFRMGIQTIFVEKENFRYFRNFVNYRLGCFAVFPEKIFFQFFCIFCYKSLNDNRIDGFGVFQRKQTGTHGINGFEEFIEIPKPFAIFLSIRKINFSSFSAHFD</sequence>
<evidence type="ECO:0000313" key="2">
    <source>
        <dbReference type="Proteomes" id="UP000054995"/>
    </source>
</evidence>
<comment type="caution">
    <text evidence="1">The sequence shown here is derived from an EMBL/GenBank/DDBJ whole genome shotgun (WGS) entry which is preliminary data.</text>
</comment>
<dbReference type="EMBL" id="JYDT01000064">
    <property type="protein sequence ID" value="KRY86920.1"/>
    <property type="molecule type" value="Genomic_DNA"/>
</dbReference>
<dbReference type="Proteomes" id="UP000054995">
    <property type="component" value="Unassembled WGS sequence"/>
</dbReference>
<gene>
    <name evidence="1" type="ORF">T4D_15428</name>
</gene>
<name>A0A0V1FLI8_TRIPS</name>